<protein>
    <submittedName>
        <fullName evidence="6">NlpC/P60 family protein</fullName>
    </submittedName>
</protein>
<evidence type="ECO:0000256" key="2">
    <source>
        <dbReference type="ARBA" id="ARBA00022670"/>
    </source>
</evidence>
<feature type="domain" description="NlpC/P60" evidence="5">
    <location>
        <begin position="105"/>
        <end position="231"/>
    </location>
</feature>
<dbReference type="InterPro" id="IPR038765">
    <property type="entry name" value="Papain-like_cys_pep_sf"/>
</dbReference>
<dbReference type="InterPro" id="IPR000064">
    <property type="entry name" value="NLP_P60_dom"/>
</dbReference>
<dbReference type="InterPro" id="IPR051202">
    <property type="entry name" value="Peptidase_C40"/>
</dbReference>
<dbReference type="GO" id="GO:0006508">
    <property type="term" value="P:proteolysis"/>
    <property type="evidence" value="ECO:0007669"/>
    <property type="project" value="UniProtKB-KW"/>
</dbReference>
<evidence type="ECO:0000313" key="7">
    <source>
        <dbReference type="Proteomes" id="UP000293300"/>
    </source>
</evidence>
<dbReference type="EMBL" id="SJPE01000002">
    <property type="protein sequence ID" value="TBX70597.1"/>
    <property type="molecule type" value="Genomic_DNA"/>
</dbReference>
<evidence type="ECO:0000256" key="1">
    <source>
        <dbReference type="ARBA" id="ARBA00007074"/>
    </source>
</evidence>
<sequence length="232" mass="25814">MDFFTFVKILFLKKLVYISFVLLLFTSCKPTSAIITSKDEALKKGVYVQPVAVAEKEEKTSTPKKVNTNHTAAVKPKKQVSTPKNIPGINDSNDNDIIVENEDSSYLVEQLINTASDNLGTRYKSGGTSKEGFDCSGLMFSTFKKFAITLPRSSHEMAEIGTKTTLSNAKKGDLIFFINRGQRRINHVGMVVEVNGDDVKFIHSSTQSGVVISSIKEPYYQRTFVQINRVLD</sequence>
<comment type="similarity">
    <text evidence="1">Belongs to the peptidase C40 family.</text>
</comment>
<keyword evidence="3" id="KW-0378">Hydrolase</keyword>
<proteinExistence type="inferred from homology"/>
<organism evidence="6 7">
    <name type="scientific">Flavobacterium silvisoli</name>
    <dbReference type="NCBI Taxonomy" id="2529433"/>
    <lineage>
        <taxon>Bacteria</taxon>
        <taxon>Pseudomonadati</taxon>
        <taxon>Bacteroidota</taxon>
        <taxon>Flavobacteriia</taxon>
        <taxon>Flavobacteriales</taxon>
        <taxon>Flavobacteriaceae</taxon>
        <taxon>Flavobacterium</taxon>
    </lineage>
</organism>
<dbReference type="Gene3D" id="3.90.1720.10">
    <property type="entry name" value="endopeptidase domain like (from Nostoc punctiforme)"/>
    <property type="match status" value="1"/>
</dbReference>
<evidence type="ECO:0000259" key="5">
    <source>
        <dbReference type="PROSITE" id="PS51935"/>
    </source>
</evidence>
<dbReference type="GO" id="GO:0008234">
    <property type="term" value="F:cysteine-type peptidase activity"/>
    <property type="evidence" value="ECO:0007669"/>
    <property type="project" value="UniProtKB-KW"/>
</dbReference>
<dbReference type="PROSITE" id="PS51935">
    <property type="entry name" value="NLPC_P60"/>
    <property type="match status" value="1"/>
</dbReference>
<comment type="caution">
    <text evidence="6">The sequence shown here is derived from an EMBL/GenBank/DDBJ whole genome shotgun (WGS) entry which is preliminary data.</text>
</comment>
<evidence type="ECO:0000313" key="6">
    <source>
        <dbReference type="EMBL" id="TBX70597.1"/>
    </source>
</evidence>
<gene>
    <name evidence="6" type="ORF">EZL74_02670</name>
</gene>
<dbReference type="SUPFAM" id="SSF54001">
    <property type="entry name" value="Cysteine proteinases"/>
    <property type="match status" value="1"/>
</dbReference>
<keyword evidence="2" id="KW-0645">Protease</keyword>
<dbReference type="Pfam" id="PF00877">
    <property type="entry name" value="NLPC_P60"/>
    <property type="match status" value="1"/>
</dbReference>
<evidence type="ECO:0000256" key="4">
    <source>
        <dbReference type="ARBA" id="ARBA00022807"/>
    </source>
</evidence>
<keyword evidence="7" id="KW-1185">Reference proteome</keyword>
<dbReference type="Proteomes" id="UP000293300">
    <property type="component" value="Unassembled WGS sequence"/>
</dbReference>
<reference evidence="6 7" key="1">
    <citation type="submission" date="2019-02" db="EMBL/GenBank/DDBJ databases">
        <title>Flavobacterium sp. RD-2-33 isolated from forest soil.</title>
        <authorList>
            <person name="Chaudhary D.K."/>
        </authorList>
    </citation>
    <scope>NUCLEOTIDE SEQUENCE [LARGE SCALE GENOMIC DNA]</scope>
    <source>
        <strain evidence="6 7">RD-2-33</strain>
    </source>
</reference>
<dbReference type="AlphaFoldDB" id="A0A4Q9Z8W1"/>
<dbReference type="PANTHER" id="PTHR47053:SF1">
    <property type="entry name" value="MUREIN DD-ENDOPEPTIDASE MEPH-RELATED"/>
    <property type="match status" value="1"/>
</dbReference>
<dbReference type="OrthoDB" id="9807055at2"/>
<name>A0A4Q9Z8W1_9FLAO</name>
<accession>A0A4Q9Z8W1</accession>
<keyword evidence="4" id="KW-0788">Thiol protease</keyword>
<dbReference type="PANTHER" id="PTHR47053">
    <property type="entry name" value="MUREIN DD-ENDOPEPTIDASE MEPH-RELATED"/>
    <property type="match status" value="1"/>
</dbReference>
<evidence type="ECO:0000256" key="3">
    <source>
        <dbReference type="ARBA" id="ARBA00022801"/>
    </source>
</evidence>